<dbReference type="AlphaFoldDB" id="A0A563U171"/>
<dbReference type="Pfam" id="PF12867">
    <property type="entry name" value="DinB_2"/>
    <property type="match status" value="1"/>
</dbReference>
<comment type="caution">
    <text evidence="2">The sequence shown here is derived from an EMBL/GenBank/DDBJ whole genome shotgun (WGS) entry which is preliminary data.</text>
</comment>
<sequence length="175" mass="19560">MHDRNLPEVWLRGPLDNIPALLQPVAHALLQAKEEISTLMKDFPDKSLWQKVAGMASPGFHLQHLTGVINRLFTYAQAKQLSEMQLEYLSNEGNPTNKVYTSAELADAFYRQVDEAIRVLSATDTNTLTNFRGVGRKQLPSTVIGLYTHAAEHTMRHLGQLIVTVNVLKANKAID</sequence>
<dbReference type="InterPro" id="IPR034660">
    <property type="entry name" value="DinB/YfiT-like"/>
</dbReference>
<name>A0A563U171_9SPHI</name>
<dbReference type="SUPFAM" id="SSF109854">
    <property type="entry name" value="DinB/YfiT-like putative metalloenzymes"/>
    <property type="match status" value="1"/>
</dbReference>
<gene>
    <name evidence="2" type="ORF">FPZ42_12235</name>
</gene>
<dbReference type="OrthoDB" id="1439983at2"/>
<dbReference type="Proteomes" id="UP000318010">
    <property type="component" value="Unassembled WGS sequence"/>
</dbReference>
<evidence type="ECO:0000313" key="3">
    <source>
        <dbReference type="Proteomes" id="UP000318010"/>
    </source>
</evidence>
<feature type="domain" description="DinB-like" evidence="1">
    <location>
        <begin position="29"/>
        <end position="161"/>
    </location>
</feature>
<reference evidence="2 3" key="1">
    <citation type="submission" date="2019-07" db="EMBL/GenBank/DDBJ databases">
        <authorList>
            <person name="Kim J."/>
        </authorList>
    </citation>
    <scope>NUCLEOTIDE SEQUENCE [LARGE SCALE GENOMIC DNA]</scope>
    <source>
        <strain evidence="2 3">MJ1a</strain>
    </source>
</reference>
<evidence type="ECO:0000259" key="1">
    <source>
        <dbReference type="Pfam" id="PF12867"/>
    </source>
</evidence>
<dbReference type="EMBL" id="VOEI01000004">
    <property type="protein sequence ID" value="TWR25366.1"/>
    <property type="molecule type" value="Genomic_DNA"/>
</dbReference>
<accession>A0A563U171</accession>
<dbReference type="InterPro" id="IPR024775">
    <property type="entry name" value="DinB-like"/>
</dbReference>
<evidence type="ECO:0000313" key="2">
    <source>
        <dbReference type="EMBL" id="TWR25366.1"/>
    </source>
</evidence>
<organism evidence="2 3">
    <name type="scientific">Mucilaginibacter achroorhodeus</name>
    <dbReference type="NCBI Taxonomy" id="2599294"/>
    <lineage>
        <taxon>Bacteria</taxon>
        <taxon>Pseudomonadati</taxon>
        <taxon>Bacteroidota</taxon>
        <taxon>Sphingobacteriia</taxon>
        <taxon>Sphingobacteriales</taxon>
        <taxon>Sphingobacteriaceae</taxon>
        <taxon>Mucilaginibacter</taxon>
    </lineage>
</organism>
<proteinExistence type="predicted"/>
<dbReference type="RefSeq" id="WP_146271780.1">
    <property type="nucleotide sequence ID" value="NZ_VOEI01000004.1"/>
</dbReference>
<protein>
    <submittedName>
        <fullName evidence="2">DinB family protein</fullName>
    </submittedName>
</protein>
<keyword evidence="3" id="KW-1185">Reference proteome</keyword>
<dbReference type="Gene3D" id="1.20.120.450">
    <property type="entry name" value="dinb family like domain"/>
    <property type="match status" value="1"/>
</dbReference>